<feature type="domain" description="Nucleoside phosphorylase" evidence="2">
    <location>
        <begin position="426"/>
        <end position="708"/>
    </location>
</feature>
<organism evidence="3 4">
    <name type="scientific">Colletotrichum karsti</name>
    <dbReference type="NCBI Taxonomy" id="1095194"/>
    <lineage>
        <taxon>Eukaryota</taxon>
        <taxon>Fungi</taxon>
        <taxon>Dikarya</taxon>
        <taxon>Ascomycota</taxon>
        <taxon>Pezizomycotina</taxon>
        <taxon>Sordariomycetes</taxon>
        <taxon>Hypocreomycetidae</taxon>
        <taxon>Glomerellales</taxon>
        <taxon>Glomerellaceae</taxon>
        <taxon>Colletotrichum</taxon>
        <taxon>Colletotrichum boninense species complex</taxon>
    </lineage>
</organism>
<feature type="transmembrane region" description="Helical" evidence="1">
    <location>
        <begin position="344"/>
        <end position="362"/>
    </location>
</feature>
<dbReference type="EMBL" id="JAATWM020000031">
    <property type="protein sequence ID" value="KAF9873531.1"/>
    <property type="molecule type" value="Genomic_DNA"/>
</dbReference>
<evidence type="ECO:0000313" key="4">
    <source>
        <dbReference type="Proteomes" id="UP000781932"/>
    </source>
</evidence>
<dbReference type="GeneID" id="62164779"/>
<name>A0A9P6I3X5_9PEZI</name>
<evidence type="ECO:0000313" key="3">
    <source>
        <dbReference type="EMBL" id="KAF9873531.1"/>
    </source>
</evidence>
<dbReference type="OrthoDB" id="5207033at2759"/>
<feature type="transmembrane region" description="Helical" evidence="1">
    <location>
        <begin position="382"/>
        <end position="402"/>
    </location>
</feature>
<protein>
    <recommendedName>
        <fullName evidence="2">Nucleoside phosphorylase domain-containing protein</fullName>
    </recommendedName>
</protein>
<dbReference type="PANTHER" id="PTHR46082:SF11">
    <property type="entry name" value="AAA+ ATPASE DOMAIN-CONTAINING PROTEIN-RELATED"/>
    <property type="match status" value="1"/>
</dbReference>
<keyword evidence="1" id="KW-1133">Transmembrane helix</keyword>
<comment type="caution">
    <text evidence="3">The sequence shown here is derived from an EMBL/GenBank/DDBJ whole genome shotgun (WGS) entry which is preliminary data.</text>
</comment>
<keyword evidence="4" id="KW-1185">Reference proteome</keyword>
<keyword evidence="1" id="KW-0472">Membrane</keyword>
<reference evidence="3" key="2">
    <citation type="submission" date="2020-11" db="EMBL/GenBank/DDBJ databases">
        <title>Whole genome sequencing of Colletotrichum sp.</title>
        <authorList>
            <person name="Li H."/>
        </authorList>
    </citation>
    <scope>NUCLEOTIDE SEQUENCE</scope>
    <source>
        <strain evidence="3">CkLH20</strain>
    </source>
</reference>
<dbReference type="InterPro" id="IPR035994">
    <property type="entry name" value="Nucleoside_phosphorylase_sf"/>
</dbReference>
<dbReference type="InterPro" id="IPR053137">
    <property type="entry name" value="NLR-like"/>
</dbReference>
<dbReference type="Gene3D" id="3.40.50.1580">
    <property type="entry name" value="Nucleoside phosphorylase domain"/>
    <property type="match status" value="1"/>
</dbReference>
<dbReference type="RefSeq" id="XP_038742992.1">
    <property type="nucleotide sequence ID" value="XM_038891705.1"/>
</dbReference>
<dbReference type="Gene3D" id="1.20.58.340">
    <property type="entry name" value="Magnesium transport protein CorA, transmembrane region"/>
    <property type="match status" value="1"/>
</dbReference>
<dbReference type="GO" id="GO:0003824">
    <property type="term" value="F:catalytic activity"/>
    <property type="evidence" value="ECO:0007669"/>
    <property type="project" value="InterPro"/>
</dbReference>
<proteinExistence type="predicted"/>
<dbReference type="SUPFAM" id="SSF53167">
    <property type="entry name" value="Purine and uridine phosphorylases"/>
    <property type="match status" value="1"/>
</dbReference>
<dbReference type="InterPro" id="IPR000845">
    <property type="entry name" value="Nucleoside_phosphorylase_d"/>
</dbReference>
<reference evidence="3" key="1">
    <citation type="submission" date="2020-03" db="EMBL/GenBank/DDBJ databases">
        <authorList>
            <person name="He L."/>
        </authorList>
    </citation>
    <scope>NUCLEOTIDE SEQUENCE</scope>
    <source>
        <strain evidence="3">CkLH20</strain>
    </source>
</reference>
<dbReference type="GO" id="GO:0009116">
    <property type="term" value="P:nucleoside metabolic process"/>
    <property type="evidence" value="ECO:0007669"/>
    <property type="project" value="InterPro"/>
</dbReference>
<accession>A0A9P6I3X5</accession>
<dbReference type="Proteomes" id="UP000781932">
    <property type="component" value="Unassembled WGS sequence"/>
</dbReference>
<dbReference type="PANTHER" id="PTHR46082">
    <property type="entry name" value="ATP/GTP-BINDING PROTEIN-RELATED"/>
    <property type="match status" value="1"/>
</dbReference>
<evidence type="ECO:0000259" key="2">
    <source>
        <dbReference type="Pfam" id="PF01048"/>
    </source>
</evidence>
<feature type="transmembrane region" description="Helical" evidence="1">
    <location>
        <begin position="423"/>
        <end position="443"/>
    </location>
</feature>
<keyword evidence="1" id="KW-0812">Transmembrane</keyword>
<gene>
    <name evidence="3" type="ORF">CkaCkLH20_08990</name>
</gene>
<sequence length="749" mass="84603">MDEKQPCTQCPEPKFLCWKKETGKGWVEASRAATHGDGSVLPSIDYDVCIVNAKALRIRQCPRCREQFSITYEVPDLWWKGYSKGANGFFGQDTTLDEKGNISGLNSWARFQVKLTNNPHTGYEWFKLNILTRWIAKTQKTILVIFDLRPPSTSCLERVPDDELDPKQDPLFAVPDEHNYISPYWIYIRLLEKIVTLQDAAVWSVRDTVRSTEKERDGPLKPKPAPEFRYLHDTARHAIHVSETLDVAVKTAKQILEQHKAFEAYSGGAQPDVVAWKKAWNHTEGRLRFFEGMLGSLQDRSASNKARLLNEIALAFNMVAQFDAGMSVDIGRATQRDSEAMKTVAFLTLLFLPATFVSAIFSTTFFEFDSGSGEWLMSDKFWVYWVVAIPITIATASLWYYWQRIFPPQLFGDMRFQEQQADPYTVAWVAALPLEMAAATAMLDETHEPLIMSSNDSNLYVFGNIGDHNVVIACLPSGQYGITKAALLANNMRWSFPCINIRLMVGIGGGVPMKFDIRLGDVVVSCPTLTSPGVIQYDFGKTVQEGRIQTSRALNKPPQELLVAVAKLRAMHESQPSQIPVYLAQMITRNPSMTAYTYQGVGKDRLYEAGYDHVGHNCDECDLSRLVERGARPDNHPKVHYGVIASANQVMKHGYTRDRFAQEHEILCFEMEAAGLMDSFPCLVIRGICDYSDTHKTQGWQEYAAATAAAYTKELLNIIPARRNASPPAVFDRPMEHRSWSFDKYFLSP</sequence>
<evidence type="ECO:0000256" key="1">
    <source>
        <dbReference type="SAM" id="Phobius"/>
    </source>
</evidence>
<dbReference type="Pfam" id="PF01048">
    <property type="entry name" value="PNP_UDP_1"/>
    <property type="match status" value="1"/>
</dbReference>
<dbReference type="AlphaFoldDB" id="A0A9P6I3X5"/>